<evidence type="ECO:0000313" key="2">
    <source>
        <dbReference type="EMBL" id="GAA1797984.1"/>
    </source>
</evidence>
<reference evidence="3" key="1">
    <citation type="journal article" date="2019" name="Int. J. Syst. Evol. Microbiol.">
        <title>The Global Catalogue of Microorganisms (GCM) 10K type strain sequencing project: providing services to taxonomists for standard genome sequencing and annotation.</title>
        <authorList>
            <consortium name="The Broad Institute Genomics Platform"/>
            <consortium name="The Broad Institute Genome Sequencing Center for Infectious Disease"/>
            <person name="Wu L."/>
            <person name="Ma J."/>
        </authorList>
    </citation>
    <scope>NUCLEOTIDE SEQUENCE [LARGE SCALE GENOMIC DNA]</scope>
    <source>
        <strain evidence="3">JCM 15592</strain>
    </source>
</reference>
<organism evidence="2 3">
    <name type="scientific">Nostocoides veronense</name>
    <dbReference type="NCBI Taxonomy" id="330836"/>
    <lineage>
        <taxon>Bacteria</taxon>
        <taxon>Bacillati</taxon>
        <taxon>Actinomycetota</taxon>
        <taxon>Actinomycetes</taxon>
        <taxon>Micrococcales</taxon>
        <taxon>Intrasporangiaceae</taxon>
        <taxon>Nostocoides</taxon>
    </lineage>
</organism>
<feature type="transmembrane region" description="Helical" evidence="1">
    <location>
        <begin position="87"/>
        <end position="105"/>
    </location>
</feature>
<evidence type="ECO:0000256" key="1">
    <source>
        <dbReference type="SAM" id="Phobius"/>
    </source>
</evidence>
<gene>
    <name evidence="2" type="ORF">GCM10009811_22520</name>
</gene>
<accession>A0ABP4Y420</accession>
<proteinExistence type="predicted"/>
<feature type="transmembrane region" description="Helical" evidence="1">
    <location>
        <begin position="39"/>
        <end position="56"/>
    </location>
</feature>
<keyword evidence="3" id="KW-1185">Reference proteome</keyword>
<keyword evidence="1" id="KW-0812">Transmembrane</keyword>
<comment type="caution">
    <text evidence="2">The sequence shown here is derived from an EMBL/GenBank/DDBJ whole genome shotgun (WGS) entry which is preliminary data.</text>
</comment>
<evidence type="ECO:0000313" key="3">
    <source>
        <dbReference type="Proteomes" id="UP001499938"/>
    </source>
</evidence>
<feature type="transmembrane region" description="Helical" evidence="1">
    <location>
        <begin position="63"/>
        <end position="81"/>
    </location>
</feature>
<evidence type="ECO:0008006" key="4">
    <source>
        <dbReference type="Google" id="ProtNLM"/>
    </source>
</evidence>
<dbReference type="EMBL" id="BAAAPO010000037">
    <property type="protein sequence ID" value="GAA1797984.1"/>
    <property type="molecule type" value="Genomic_DNA"/>
</dbReference>
<protein>
    <recommendedName>
        <fullName evidence="4">Integral membrane protein</fullName>
    </recommendedName>
</protein>
<dbReference type="Proteomes" id="UP001499938">
    <property type="component" value="Unassembled WGS sequence"/>
</dbReference>
<name>A0ABP4Y420_9MICO</name>
<sequence>MLRMTARTFASPDLPTAPIVAAGLIGGFAVADATGIRPLGGVVLATAGLFAGGIWLRRNGAGVAAGLGLTYLAAFAGSHPLAKQIGAWPSVAAVSAVAAGAAYVLSDRR</sequence>
<keyword evidence="1" id="KW-0472">Membrane</keyword>
<keyword evidence="1" id="KW-1133">Transmembrane helix</keyword>